<sequence>MQRSGALSGVVGRAKRWLAQRVRRVRPSQGVSRQSTGRHHDKPLVVLVTSRFPYGSAEQFIVAELPHWTGRGIDMVVLPEKNDAPNVQPRDLPAGVTLDTRLLRKWGSQKGRALSVLDALTSGVFWREIRDLASLGRLNRSRFVFALRSCAQITMVRRTLAELSREHGGIDLVYTYWLAVSTVGAALAKKQGAVRRVASRAHNADIYEDRHPLRHHPAVRQIVDEVDLLAPIAADGAEFCVDRYGFDENRVVVSRLGVDIPSREEWCRPSPDGVFTVFSVSTMTPFKRLDLLIDSLADLSQRCGSTTLRWVHAGEGRLHDELAARVSEKLQPRGIEVEWLGQLGHDELFTWYRTHQADVLVNTSSSEGIPVSMMEAMVRGVPVIGTDVGGVREILPPDWLMPSDPSASEVAEFIAARMDDAKSDRTRQEVARLVAEKYDADHNFDVFVDRMVTVAQA</sequence>
<organism evidence="1 2">
    <name type="scientific">Cutibacterium avidum</name>
    <dbReference type="NCBI Taxonomy" id="33010"/>
    <lineage>
        <taxon>Bacteria</taxon>
        <taxon>Bacillati</taxon>
        <taxon>Actinomycetota</taxon>
        <taxon>Actinomycetes</taxon>
        <taxon>Propionibacteriales</taxon>
        <taxon>Propionibacteriaceae</taxon>
        <taxon>Cutibacterium</taxon>
    </lineage>
</organism>
<dbReference type="RefSeq" id="WP_334353144.1">
    <property type="nucleotide sequence ID" value="NZ_JBAKUA010000002.1"/>
</dbReference>
<dbReference type="AlphaFoldDB" id="A0AB35XFJ7"/>
<accession>A0AB35XFJ7</accession>
<dbReference type="EC" id="2.4.-.-" evidence="1"/>
<evidence type="ECO:0000313" key="1">
    <source>
        <dbReference type="EMBL" id="MEH1545791.1"/>
    </source>
</evidence>
<name>A0AB35XFJ7_9ACTN</name>
<proteinExistence type="predicted"/>
<dbReference type="EMBL" id="JBAKUA010000002">
    <property type="protein sequence ID" value="MEH1545791.1"/>
    <property type="molecule type" value="Genomic_DNA"/>
</dbReference>
<dbReference type="SUPFAM" id="SSF53756">
    <property type="entry name" value="UDP-Glycosyltransferase/glycogen phosphorylase"/>
    <property type="match status" value="1"/>
</dbReference>
<keyword evidence="1" id="KW-0328">Glycosyltransferase</keyword>
<protein>
    <submittedName>
        <fullName evidence="1">Glycosyltransferase</fullName>
        <ecNumber evidence="1">2.4.-.-</ecNumber>
    </submittedName>
</protein>
<comment type="caution">
    <text evidence="1">The sequence shown here is derived from an EMBL/GenBank/DDBJ whole genome shotgun (WGS) entry which is preliminary data.</text>
</comment>
<dbReference type="Proteomes" id="UP001309299">
    <property type="component" value="Unassembled WGS sequence"/>
</dbReference>
<gene>
    <name evidence="1" type="ORF">V7F78_01905</name>
</gene>
<dbReference type="Gene3D" id="3.40.50.2000">
    <property type="entry name" value="Glycogen Phosphorylase B"/>
    <property type="match status" value="2"/>
</dbReference>
<dbReference type="Pfam" id="PF13692">
    <property type="entry name" value="Glyco_trans_1_4"/>
    <property type="match status" value="1"/>
</dbReference>
<dbReference type="PANTHER" id="PTHR12526">
    <property type="entry name" value="GLYCOSYLTRANSFERASE"/>
    <property type="match status" value="1"/>
</dbReference>
<evidence type="ECO:0000313" key="2">
    <source>
        <dbReference type="Proteomes" id="UP001309299"/>
    </source>
</evidence>
<dbReference type="GO" id="GO:0016757">
    <property type="term" value="F:glycosyltransferase activity"/>
    <property type="evidence" value="ECO:0007669"/>
    <property type="project" value="UniProtKB-KW"/>
</dbReference>
<reference evidence="1" key="1">
    <citation type="submission" date="2024-02" db="EMBL/GenBank/DDBJ databases">
        <title>Bacterial skin colonization with Propionibacterium avidum as a risk factor for Periprosthetic Joint Infections - a single-center prospective study.</title>
        <authorList>
            <person name="Achermann Y."/>
        </authorList>
    </citation>
    <scope>NUCLEOTIDE SEQUENCE</scope>
    <source>
        <strain evidence="1">PAVI-2017310195</strain>
    </source>
</reference>
<keyword evidence="1" id="KW-0808">Transferase</keyword>